<protein>
    <recommendedName>
        <fullName evidence="1">N-acetyltransferase domain-containing protein</fullName>
    </recommendedName>
</protein>
<reference evidence="2 3" key="1">
    <citation type="journal article" date="2015" name="Int. Biodeterior. Biodegradation">
        <title>Physiological and genetic screening methods for the isolation of methyl tert-butyl ether-degrading bacteria for bioremediation purposes.</title>
        <authorList>
            <person name="Guisado I.M."/>
            <person name="Purswani J."/>
            <person name="Gonzalez Lopez J."/>
            <person name="Pozo C."/>
        </authorList>
    </citation>
    <scope>NUCLEOTIDE SEQUENCE [LARGE SCALE GENOMIC DNA]</scope>
    <source>
        <strain evidence="2 3">SH7</strain>
    </source>
</reference>
<dbReference type="Pfam" id="PF00583">
    <property type="entry name" value="Acetyltransf_1"/>
    <property type="match status" value="1"/>
</dbReference>
<evidence type="ECO:0000313" key="2">
    <source>
        <dbReference type="EMBL" id="KTD86099.1"/>
    </source>
</evidence>
<dbReference type="OrthoDB" id="62792at2"/>
<name>A0A0W1AXY2_9BACL</name>
<dbReference type="RefSeq" id="WP_060624005.1">
    <property type="nucleotide sequence ID" value="NZ_LCZJ02000023.1"/>
</dbReference>
<dbReference type="InterPro" id="IPR016181">
    <property type="entry name" value="Acyl_CoA_acyltransferase"/>
</dbReference>
<organism evidence="2 3">
    <name type="scientific">Paenibacillus etheri</name>
    <dbReference type="NCBI Taxonomy" id="1306852"/>
    <lineage>
        <taxon>Bacteria</taxon>
        <taxon>Bacillati</taxon>
        <taxon>Bacillota</taxon>
        <taxon>Bacilli</taxon>
        <taxon>Bacillales</taxon>
        <taxon>Paenibacillaceae</taxon>
        <taxon>Paenibacillus</taxon>
    </lineage>
</organism>
<gene>
    <name evidence="2" type="ORF">UQ64_16660</name>
</gene>
<sequence length="293" mass="33844">MGVIFRNFENSDYNKVCGFLIDLSNDDRTHMNWNWARWEWMFFHPDFDSNLTDKIGLWFNGDDLVGVAIYDHYFGEAFFATKPGFEALKEEILEYTLTNFNNEHGLGIAVNDLDARTLDLLHRWKFVKNDLTENILEITLEKVNLDSITPKGITIKNLDIQNDLYKHQKVLWEGFNNEGPVPTDETSMIKQKVMLSAPNLNPTLHIAAQNENGEYVAYCGLSFSTKTDYAYVEPVCTIPEYRSKGIAKALLSESLKRCYALGAKRAYVISDDPFYKSLGFQQHSHYTFYWHNG</sequence>
<proteinExistence type="predicted"/>
<dbReference type="Proteomes" id="UP000054709">
    <property type="component" value="Unassembled WGS sequence"/>
</dbReference>
<dbReference type="GO" id="GO:0016747">
    <property type="term" value="F:acyltransferase activity, transferring groups other than amino-acyl groups"/>
    <property type="evidence" value="ECO:0007669"/>
    <property type="project" value="InterPro"/>
</dbReference>
<dbReference type="CDD" id="cd04301">
    <property type="entry name" value="NAT_SF"/>
    <property type="match status" value="1"/>
</dbReference>
<dbReference type="AlphaFoldDB" id="A0A0W1AXY2"/>
<dbReference type="SUPFAM" id="SSF55729">
    <property type="entry name" value="Acyl-CoA N-acyltransferases (Nat)"/>
    <property type="match status" value="1"/>
</dbReference>
<comment type="caution">
    <text evidence="2">The sequence shown here is derived from an EMBL/GenBank/DDBJ whole genome shotgun (WGS) entry which is preliminary data.</text>
</comment>
<evidence type="ECO:0000313" key="3">
    <source>
        <dbReference type="Proteomes" id="UP000054709"/>
    </source>
</evidence>
<dbReference type="Gene3D" id="3.40.630.30">
    <property type="match status" value="1"/>
</dbReference>
<dbReference type="InterPro" id="IPR000182">
    <property type="entry name" value="GNAT_dom"/>
</dbReference>
<keyword evidence="3" id="KW-1185">Reference proteome</keyword>
<accession>A0A0W1AXY2</accession>
<dbReference type="PROSITE" id="PS51186">
    <property type="entry name" value="GNAT"/>
    <property type="match status" value="1"/>
</dbReference>
<feature type="domain" description="N-acetyltransferase" evidence="1">
    <location>
        <begin position="153"/>
        <end position="293"/>
    </location>
</feature>
<dbReference type="EMBL" id="LCZJ02000023">
    <property type="protein sequence ID" value="KTD86099.1"/>
    <property type="molecule type" value="Genomic_DNA"/>
</dbReference>
<evidence type="ECO:0000259" key="1">
    <source>
        <dbReference type="PROSITE" id="PS51186"/>
    </source>
</evidence>